<proteinExistence type="predicted"/>
<dbReference type="InterPro" id="IPR036388">
    <property type="entry name" value="WH-like_DNA-bd_sf"/>
</dbReference>
<evidence type="ECO:0000256" key="1">
    <source>
        <dbReference type="ARBA" id="ARBA00023015"/>
    </source>
</evidence>
<protein>
    <submittedName>
        <fullName evidence="5">Regulatory protein, LuxR</fullName>
    </submittedName>
</protein>
<dbReference type="GO" id="GO:0006355">
    <property type="term" value="P:regulation of DNA-templated transcription"/>
    <property type="evidence" value="ECO:0007669"/>
    <property type="project" value="InterPro"/>
</dbReference>
<dbReference type="PANTHER" id="PTHR44688">
    <property type="entry name" value="DNA-BINDING TRANSCRIPTIONAL ACTIVATOR DEVR_DOSR"/>
    <property type="match status" value="1"/>
</dbReference>
<dbReference type="CDD" id="cd06170">
    <property type="entry name" value="LuxR_C_like"/>
    <property type="match status" value="1"/>
</dbReference>
<dbReference type="Proteomes" id="UP000050425">
    <property type="component" value="Unassembled WGS sequence"/>
</dbReference>
<evidence type="ECO:0000256" key="2">
    <source>
        <dbReference type="ARBA" id="ARBA00023125"/>
    </source>
</evidence>
<name>A0A0P9P3Q3_9PSED</name>
<evidence type="ECO:0000313" key="6">
    <source>
        <dbReference type="Proteomes" id="UP000050425"/>
    </source>
</evidence>
<reference evidence="5 6" key="1">
    <citation type="submission" date="2015-09" db="EMBL/GenBank/DDBJ databases">
        <title>Genome announcement of multiple Pseudomonas syringae strains.</title>
        <authorList>
            <person name="Thakur S."/>
            <person name="Wang P.W."/>
            <person name="Gong Y."/>
            <person name="Weir B.S."/>
            <person name="Guttman D.S."/>
        </authorList>
    </citation>
    <scope>NUCLEOTIDE SEQUENCE [LARGE SCALE GENOMIC DNA]</scope>
    <source>
        <strain evidence="5 6">ICMP4303</strain>
    </source>
</reference>
<comment type="caution">
    <text evidence="5">The sequence shown here is derived from an EMBL/GenBank/DDBJ whole genome shotgun (WGS) entry which is preliminary data.</text>
</comment>
<sequence>MVLDAHQCRDERLHGQSPRPLLLGAFSLNAKNGLPSAISPSVRPVSQCADCRVFVPRLDKHTARFGCVLQGGYMSTMDINFTQPSPTKNLTQREIEVLKWSAEGKTAGDIAMILCLKERTIHFHIASAIQKMGVCNKTAAAVQAALSGMF</sequence>
<dbReference type="PATRIC" id="fig|251702.3.peg.3534"/>
<dbReference type="InterPro" id="IPR016032">
    <property type="entry name" value="Sig_transdc_resp-reg_C-effctor"/>
</dbReference>
<gene>
    <name evidence="5" type="ORF">ALO88_100147</name>
</gene>
<accession>A0A0P9P3Q3</accession>
<dbReference type="AlphaFoldDB" id="A0A0P9P3Q3"/>
<dbReference type="Pfam" id="PF00196">
    <property type="entry name" value="GerE"/>
    <property type="match status" value="1"/>
</dbReference>
<dbReference type="GO" id="GO:0003677">
    <property type="term" value="F:DNA binding"/>
    <property type="evidence" value="ECO:0007669"/>
    <property type="project" value="UniProtKB-KW"/>
</dbReference>
<evidence type="ECO:0000259" key="4">
    <source>
        <dbReference type="PROSITE" id="PS50043"/>
    </source>
</evidence>
<dbReference type="PROSITE" id="PS50043">
    <property type="entry name" value="HTH_LUXR_2"/>
    <property type="match status" value="1"/>
</dbReference>
<keyword evidence="3" id="KW-0804">Transcription</keyword>
<organism evidence="5 6">
    <name type="scientific">Pseudomonas syringae pv. antirrhini</name>
    <dbReference type="NCBI Taxonomy" id="251702"/>
    <lineage>
        <taxon>Bacteria</taxon>
        <taxon>Pseudomonadati</taxon>
        <taxon>Pseudomonadota</taxon>
        <taxon>Gammaproteobacteria</taxon>
        <taxon>Pseudomonadales</taxon>
        <taxon>Pseudomonadaceae</taxon>
        <taxon>Pseudomonas</taxon>
    </lineage>
</organism>
<keyword evidence="1" id="KW-0805">Transcription regulation</keyword>
<dbReference type="InterPro" id="IPR000792">
    <property type="entry name" value="Tscrpt_reg_LuxR_C"/>
</dbReference>
<dbReference type="SUPFAM" id="SSF46894">
    <property type="entry name" value="C-terminal effector domain of the bipartite response regulators"/>
    <property type="match status" value="1"/>
</dbReference>
<dbReference type="PROSITE" id="PS00622">
    <property type="entry name" value="HTH_LUXR_1"/>
    <property type="match status" value="1"/>
</dbReference>
<feature type="domain" description="HTH luxR-type" evidence="4">
    <location>
        <begin position="83"/>
        <end position="148"/>
    </location>
</feature>
<dbReference type="PRINTS" id="PR00038">
    <property type="entry name" value="HTHLUXR"/>
</dbReference>
<dbReference type="EMBL" id="LJPT01000028">
    <property type="protein sequence ID" value="KPW51456.1"/>
    <property type="molecule type" value="Genomic_DNA"/>
</dbReference>
<dbReference type="SMART" id="SM00421">
    <property type="entry name" value="HTH_LUXR"/>
    <property type="match status" value="1"/>
</dbReference>
<keyword evidence="2" id="KW-0238">DNA-binding</keyword>
<dbReference type="PANTHER" id="PTHR44688:SF16">
    <property type="entry name" value="DNA-BINDING TRANSCRIPTIONAL ACTIVATOR DEVR_DOSR"/>
    <property type="match status" value="1"/>
</dbReference>
<evidence type="ECO:0000256" key="3">
    <source>
        <dbReference type="ARBA" id="ARBA00023163"/>
    </source>
</evidence>
<evidence type="ECO:0000313" key="5">
    <source>
        <dbReference type="EMBL" id="KPW51456.1"/>
    </source>
</evidence>
<dbReference type="Gene3D" id="1.10.10.10">
    <property type="entry name" value="Winged helix-like DNA-binding domain superfamily/Winged helix DNA-binding domain"/>
    <property type="match status" value="1"/>
</dbReference>